<comment type="caution">
    <text evidence="3">The sequence shown here is derived from an EMBL/GenBank/DDBJ whole genome shotgun (WGS) entry which is preliminary data.</text>
</comment>
<dbReference type="PANTHER" id="PTHR34700">
    <property type="entry name" value="POTASSIUM BINDING PROTEIN KBP"/>
    <property type="match status" value="1"/>
</dbReference>
<protein>
    <submittedName>
        <fullName evidence="3">LysM peptidoglycan-binding domain-containing protein</fullName>
    </submittedName>
</protein>
<evidence type="ECO:0000313" key="4">
    <source>
        <dbReference type="Proteomes" id="UP000431684"/>
    </source>
</evidence>
<accession>A0A6I3XGE6</accession>
<feature type="chain" id="PRO_5026187660" evidence="1">
    <location>
        <begin position="28"/>
        <end position="364"/>
    </location>
</feature>
<evidence type="ECO:0000256" key="1">
    <source>
        <dbReference type="SAM" id="SignalP"/>
    </source>
</evidence>
<dbReference type="PROSITE" id="PS51782">
    <property type="entry name" value="LYSM"/>
    <property type="match status" value="1"/>
</dbReference>
<dbReference type="EMBL" id="WNWM01000002">
    <property type="protein sequence ID" value="MUI12701.1"/>
    <property type="molecule type" value="Genomic_DNA"/>
</dbReference>
<dbReference type="SUPFAM" id="SSF54106">
    <property type="entry name" value="LysM domain"/>
    <property type="match status" value="1"/>
</dbReference>
<dbReference type="PANTHER" id="PTHR34700:SF4">
    <property type="entry name" value="PHAGE-LIKE ELEMENT PBSX PROTEIN XKDP"/>
    <property type="match status" value="1"/>
</dbReference>
<keyword evidence="4" id="KW-1185">Reference proteome</keyword>
<evidence type="ECO:0000313" key="3">
    <source>
        <dbReference type="EMBL" id="MUI12701.1"/>
    </source>
</evidence>
<gene>
    <name evidence="3" type="ORF">GJV26_09485</name>
</gene>
<feature type="domain" description="LysM" evidence="2">
    <location>
        <begin position="40"/>
        <end position="89"/>
    </location>
</feature>
<dbReference type="Gene3D" id="3.10.350.10">
    <property type="entry name" value="LysM domain"/>
    <property type="match status" value="1"/>
</dbReference>
<proteinExistence type="predicted"/>
<reference evidence="3 4" key="1">
    <citation type="submission" date="2019-11" db="EMBL/GenBank/DDBJ databases">
        <title>Draft Genome Sequences of Six Type Strains of the Genus Massilia.</title>
        <authorList>
            <person name="Miess H."/>
            <person name="Frediansyah A."/>
            <person name="Goeker M."/>
            <person name="Gross H."/>
        </authorList>
    </citation>
    <scope>NUCLEOTIDE SEQUENCE [LARGE SCALE GENOMIC DNA]</scope>
    <source>
        <strain evidence="3 4">DSM 17513</strain>
    </source>
</reference>
<name>A0A6I3XGE6_9BURK</name>
<dbReference type="InterPro" id="IPR052196">
    <property type="entry name" value="Bact_Kbp"/>
</dbReference>
<organism evidence="3 4">
    <name type="scientific">Pseudoduganella dura</name>
    <dbReference type="NCBI Taxonomy" id="321982"/>
    <lineage>
        <taxon>Bacteria</taxon>
        <taxon>Pseudomonadati</taxon>
        <taxon>Pseudomonadota</taxon>
        <taxon>Betaproteobacteria</taxon>
        <taxon>Burkholderiales</taxon>
        <taxon>Oxalobacteraceae</taxon>
        <taxon>Telluria group</taxon>
        <taxon>Pseudoduganella</taxon>
    </lineage>
</organism>
<dbReference type="OrthoDB" id="9765158at2"/>
<dbReference type="InterPro" id="IPR036779">
    <property type="entry name" value="LysM_dom_sf"/>
</dbReference>
<dbReference type="Proteomes" id="UP000431684">
    <property type="component" value="Unassembled WGS sequence"/>
</dbReference>
<feature type="signal peptide" evidence="1">
    <location>
        <begin position="1"/>
        <end position="27"/>
    </location>
</feature>
<dbReference type="InterPro" id="IPR018392">
    <property type="entry name" value="LysM"/>
</dbReference>
<dbReference type="Pfam" id="PF01476">
    <property type="entry name" value="LysM"/>
    <property type="match status" value="1"/>
</dbReference>
<dbReference type="RefSeq" id="WP_155708610.1">
    <property type="nucleotide sequence ID" value="NZ_BMWU01000017.1"/>
</dbReference>
<dbReference type="AlphaFoldDB" id="A0A6I3XGE6"/>
<keyword evidence="1" id="KW-0732">Signal</keyword>
<sequence length="364" mass="39428">MKNFSTVGVRLLIAAVFSGATAVSAGAQNTRCEFRPNAPDQHTVARGDTLWDIAGTFLQKPWCWPQVWGMNRAEIADPHWIYPGQVIWFDRVAGRLRLGSKLGNAEPGTVKLAPRVRTEGLGKDAVPAIPPGAIEPFLSQPLIVEADELKHAPRIVATAGNRVFLGKDDKAYVRGDLKGATSFQAFRPGKPLRDPVTRAVVGQEAHYLGTLALQKEAAPGTDVHTFIVTGAKEEMGVGDQLMRTEPVPMQNYVPHPPAAQVDARVLAIYDGVVHAGQNHVVSINRGKLDGLDVGSVLQLYHVGQTVTDKSADKGWHNLGNPQVKLPDEQVGTLFIFRVFSHVSYGLIMQVTEPVVVGDVARTPE</sequence>
<dbReference type="CDD" id="cd00118">
    <property type="entry name" value="LysM"/>
    <property type="match status" value="1"/>
</dbReference>
<evidence type="ECO:0000259" key="2">
    <source>
        <dbReference type="PROSITE" id="PS51782"/>
    </source>
</evidence>